<evidence type="ECO:0000256" key="1">
    <source>
        <dbReference type="SAM" id="MobiDB-lite"/>
    </source>
</evidence>
<dbReference type="SUPFAM" id="SSF46785">
    <property type="entry name" value="Winged helix' DNA-binding domain"/>
    <property type="match status" value="1"/>
</dbReference>
<comment type="caution">
    <text evidence="2">The sequence shown here is derived from an EMBL/GenBank/DDBJ whole genome shotgun (WGS) entry which is preliminary data.</text>
</comment>
<evidence type="ECO:0008006" key="4">
    <source>
        <dbReference type="Google" id="ProtNLM"/>
    </source>
</evidence>
<dbReference type="RefSeq" id="WP_173079998.1">
    <property type="nucleotide sequence ID" value="NZ_BAABJB010000065.1"/>
</dbReference>
<evidence type="ECO:0000313" key="3">
    <source>
        <dbReference type="Proteomes" id="UP000482960"/>
    </source>
</evidence>
<evidence type="ECO:0000313" key="2">
    <source>
        <dbReference type="EMBL" id="GFJ93349.1"/>
    </source>
</evidence>
<sequence>MSTPNDPRSTLRSTRRALVDISGRLQPRDYAIAELLVDHQVLTTRQLTDMLFTSPTTCLHRLHTLRHLGVVDRFLRHRPGLPEPLHWVPGLLAARSVALARTEKPPTPAAVYERKDRAMMRPDLGHLIGVNQFFTDLIADARAHPEYRLARWWPESRTVDAFGRRVHPDGHGVWNHPDGGVGFFLEYDTGTEKLPVLTGKLDGYRRLRREGGPHYPVLFWLPTRAREQNLHRRLADGPTPGITIATAARDAVNGHSPAGPIWRLYGNGRHRLHLADIPAHHGAAGPLNPAAPTPDQDPLAALSDA</sequence>
<name>A0A6V8LFF6_9ACTN</name>
<reference evidence="2 3" key="2">
    <citation type="submission" date="2020-03" db="EMBL/GenBank/DDBJ databases">
        <authorList>
            <person name="Ichikawa N."/>
            <person name="Kimura A."/>
            <person name="Kitahashi Y."/>
            <person name="Uohara A."/>
        </authorList>
    </citation>
    <scope>NUCLEOTIDE SEQUENCE [LARGE SCALE GENOMIC DNA]</scope>
    <source>
        <strain evidence="2 3">NBRC 108638</strain>
    </source>
</reference>
<feature type="region of interest" description="Disordered" evidence="1">
    <location>
        <begin position="283"/>
        <end position="305"/>
    </location>
</feature>
<keyword evidence="3" id="KW-1185">Reference proteome</keyword>
<proteinExistence type="predicted"/>
<dbReference type="EMBL" id="BLPG01000001">
    <property type="protein sequence ID" value="GFJ93349.1"/>
    <property type="molecule type" value="Genomic_DNA"/>
</dbReference>
<dbReference type="InterPro" id="IPR036390">
    <property type="entry name" value="WH_DNA-bd_sf"/>
</dbReference>
<dbReference type="InterPro" id="IPR025855">
    <property type="entry name" value="Replic_Relax"/>
</dbReference>
<reference evidence="2 3" key="1">
    <citation type="submission" date="2020-03" db="EMBL/GenBank/DDBJ databases">
        <title>Whole genome shotgun sequence of Phytohabitans rumicis NBRC 108638.</title>
        <authorList>
            <person name="Komaki H."/>
            <person name="Tamura T."/>
        </authorList>
    </citation>
    <scope>NUCLEOTIDE SEQUENCE [LARGE SCALE GENOMIC DNA]</scope>
    <source>
        <strain evidence="2 3">NBRC 108638</strain>
    </source>
</reference>
<protein>
    <recommendedName>
        <fullName evidence="4">Replication-relaxation</fullName>
    </recommendedName>
</protein>
<dbReference type="AlphaFoldDB" id="A0A6V8LFF6"/>
<dbReference type="Pfam" id="PF13814">
    <property type="entry name" value="Replic_Relax"/>
    <property type="match status" value="1"/>
</dbReference>
<organism evidence="2 3">
    <name type="scientific">Phytohabitans rumicis</name>
    <dbReference type="NCBI Taxonomy" id="1076125"/>
    <lineage>
        <taxon>Bacteria</taxon>
        <taxon>Bacillati</taxon>
        <taxon>Actinomycetota</taxon>
        <taxon>Actinomycetes</taxon>
        <taxon>Micromonosporales</taxon>
        <taxon>Micromonosporaceae</taxon>
    </lineage>
</organism>
<gene>
    <name evidence="2" type="ORF">Prum_069910</name>
</gene>
<dbReference type="Proteomes" id="UP000482960">
    <property type="component" value="Unassembled WGS sequence"/>
</dbReference>
<accession>A0A6V8LFF6</accession>